<reference evidence="2" key="1">
    <citation type="journal article" date="2019" name="Curr. Biol.">
        <title>Genome Sequence of Striga asiatica Provides Insight into the Evolution of Plant Parasitism.</title>
        <authorList>
            <person name="Yoshida S."/>
            <person name="Kim S."/>
            <person name="Wafula E.K."/>
            <person name="Tanskanen J."/>
            <person name="Kim Y.M."/>
            <person name="Honaas L."/>
            <person name="Yang Z."/>
            <person name="Spallek T."/>
            <person name="Conn C.E."/>
            <person name="Ichihashi Y."/>
            <person name="Cheong K."/>
            <person name="Cui S."/>
            <person name="Der J.P."/>
            <person name="Gundlach H."/>
            <person name="Jiao Y."/>
            <person name="Hori C."/>
            <person name="Ishida J.K."/>
            <person name="Kasahara H."/>
            <person name="Kiba T."/>
            <person name="Kim M.S."/>
            <person name="Koo N."/>
            <person name="Laohavisit A."/>
            <person name="Lee Y.H."/>
            <person name="Lumba S."/>
            <person name="McCourt P."/>
            <person name="Mortimer J.C."/>
            <person name="Mutuku J.M."/>
            <person name="Nomura T."/>
            <person name="Sasaki-Sekimoto Y."/>
            <person name="Seto Y."/>
            <person name="Wang Y."/>
            <person name="Wakatake T."/>
            <person name="Sakakibara H."/>
            <person name="Demura T."/>
            <person name="Yamaguchi S."/>
            <person name="Yoneyama K."/>
            <person name="Manabe R.I."/>
            <person name="Nelson D.C."/>
            <person name="Schulman A.H."/>
            <person name="Timko M.P."/>
            <person name="dePamphilis C.W."/>
            <person name="Choi D."/>
            <person name="Shirasu K."/>
        </authorList>
    </citation>
    <scope>NUCLEOTIDE SEQUENCE [LARGE SCALE GENOMIC DNA]</scope>
    <source>
        <strain evidence="2">cv. UVA1</strain>
    </source>
</reference>
<dbReference type="EMBL" id="BKCP01003335">
    <property type="protein sequence ID" value="GER28827.1"/>
    <property type="molecule type" value="Genomic_DNA"/>
</dbReference>
<proteinExistence type="predicted"/>
<sequence>RETKETKYDNVSGSRQKYLINEASFEHLKTHLCKSIFANAEESNSLQTYAESSSAAAPKSAKTLRHPDLIFPDLDLIISEVVTLGKESIKNQGILLERRNPIYASVWTHFCCFALEQ</sequence>
<keyword evidence="2" id="KW-1185">Reference proteome</keyword>
<accession>A0A5A7P862</accession>
<gene>
    <name evidence="1" type="ORF">STAS_04649</name>
</gene>
<dbReference type="Proteomes" id="UP000325081">
    <property type="component" value="Unassembled WGS sequence"/>
</dbReference>
<evidence type="ECO:0000313" key="2">
    <source>
        <dbReference type="Proteomes" id="UP000325081"/>
    </source>
</evidence>
<feature type="non-terminal residue" evidence="1">
    <location>
        <position position="117"/>
    </location>
</feature>
<feature type="non-terminal residue" evidence="1">
    <location>
        <position position="1"/>
    </location>
</feature>
<evidence type="ECO:0000313" key="1">
    <source>
        <dbReference type="EMBL" id="GER28827.1"/>
    </source>
</evidence>
<comment type="caution">
    <text evidence="1">The sequence shown here is derived from an EMBL/GenBank/DDBJ whole genome shotgun (WGS) entry which is preliminary data.</text>
</comment>
<dbReference type="AlphaFoldDB" id="A0A5A7P862"/>
<protein>
    <submittedName>
        <fullName evidence="1">Vps51/Vps67 family (Components of vesiculartransport) protein</fullName>
    </submittedName>
</protein>
<organism evidence="1 2">
    <name type="scientific">Striga asiatica</name>
    <name type="common">Asiatic witchweed</name>
    <name type="synonym">Buchnera asiatica</name>
    <dbReference type="NCBI Taxonomy" id="4170"/>
    <lineage>
        <taxon>Eukaryota</taxon>
        <taxon>Viridiplantae</taxon>
        <taxon>Streptophyta</taxon>
        <taxon>Embryophyta</taxon>
        <taxon>Tracheophyta</taxon>
        <taxon>Spermatophyta</taxon>
        <taxon>Magnoliopsida</taxon>
        <taxon>eudicotyledons</taxon>
        <taxon>Gunneridae</taxon>
        <taxon>Pentapetalae</taxon>
        <taxon>asterids</taxon>
        <taxon>lamiids</taxon>
        <taxon>Lamiales</taxon>
        <taxon>Orobanchaceae</taxon>
        <taxon>Buchnereae</taxon>
        <taxon>Striga</taxon>
    </lineage>
</organism>
<name>A0A5A7P862_STRAF</name>